<dbReference type="EMBL" id="FXUL01000024">
    <property type="protein sequence ID" value="SMP76595.1"/>
    <property type="molecule type" value="Genomic_DNA"/>
</dbReference>
<evidence type="ECO:0000256" key="1">
    <source>
        <dbReference type="ARBA" id="ARBA00005254"/>
    </source>
</evidence>
<evidence type="ECO:0000313" key="4">
    <source>
        <dbReference type="Proteomes" id="UP001158049"/>
    </source>
</evidence>
<comment type="caution">
    <text evidence="3">The sequence shown here is derived from an EMBL/GenBank/DDBJ whole genome shotgun (WGS) entry which is preliminary data.</text>
</comment>
<dbReference type="InterPro" id="IPR029045">
    <property type="entry name" value="ClpP/crotonase-like_dom_sf"/>
</dbReference>
<name>A0ABY1QPQ2_9BURK</name>
<organism evidence="3 4">
    <name type="scientific">Noviherbaspirillum suwonense</name>
    <dbReference type="NCBI Taxonomy" id="1224511"/>
    <lineage>
        <taxon>Bacteria</taxon>
        <taxon>Pseudomonadati</taxon>
        <taxon>Pseudomonadota</taxon>
        <taxon>Betaproteobacteria</taxon>
        <taxon>Burkholderiales</taxon>
        <taxon>Oxalobacteraceae</taxon>
        <taxon>Noviherbaspirillum</taxon>
    </lineage>
</organism>
<keyword evidence="4" id="KW-1185">Reference proteome</keyword>
<comment type="similarity">
    <text evidence="1 2">Belongs to the enoyl-CoA hydratase/isomerase family.</text>
</comment>
<dbReference type="CDD" id="cd06558">
    <property type="entry name" value="crotonase-like"/>
    <property type="match status" value="1"/>
</dbReference>
<dbReference type="PANTHER" id="PTHR42964:SF1">
    <property type="entry name" value="POLYKETIDE BIOSYNTHESIS ENOYL-COA HYDRATASE PKSH-RELATED"/>
    <property type="match status" value="1"/>
</dbReference>
<dbReference type="NCBIfam" id="NF005675">
    <property type="entry name" value="PRK07468.1"/>
    <property type="match status" value="1"/>
</dbReference>
<dbReference type="RefSeq" id="WP_283444787.1">
    <property type="nucleotide sequence ID" value="NZ_FXUL01000024.1"/>
</dbReference>
<sequence length="269" mass="28782">MNLPEFETLLLEIDARGVARLTLNRSDTHNALNATLISELCVAVDWLGNAQGVHAVVLTGAGKTFCAGGDLGWMQENMKKSRAERVSESADLARMLRAMNDLPMPLIGRINGSAYGGGVGMISVCDISIAADTGVYSLTEVRLGLLPANIAPYVVARMGEANARRTFLTARRMSAPEAQRLGLVSDVVAADQLDAAIERELADLLQCAPGAVAATKKLVAYVHAHDLDTNMIYAADKLADAWETEEGREGIAAFFGRRLPAWRQACAAK</sequence>
<dbReference type="SUPFAM" id="SSF52096">
    <property type="entry name" value="ClpP/crotonase"/>
    <property type="match status" value="1"/>
</dbReference>
<dbReference type="PANTHER" id="PTHR42964">
    <property type="entry name" value="ENOYL-COA HYDRATASE"/>
    <property type="match status" value="1"/>
</dbReference>
<dbReference type="Gene3D" id="3.90.226.10">
    <property type="entry name" value="2-enoyl-CoA Hydratase, Chain A, domain 1"/>
    <property type="match status" value="1"/>
</dbReference>
<dbReference type="PROSITE" id="PS00166">
    <property type="entry name" value="ENOYL_COA_HYDRATASE"/>
    <property type="match status" value="1"/>
</dbReference>
<accession>A0ABY1QPQ2</accession>
<dbReference type="InterPro" id="IPR051683">
    <property type="entry name" value="Enoyl-CoA_Hydratase/Isomerase"/>
</dbReference>
<dbReference type="Pfam" id="PF00378">
    <property type="entry name" value="ECH_1"/>
    <property type="match status" value="1"/>
</dbReference>
<evidence type="ECO:0000313" key="3">
    <source>
        <dbReference type="EMBL" id="SMP76595.1"/>
    </source>
</evidence>
<dbReference type="InterPro" id="IPR014748">
    <property type="entry name" value="Enoyl-CoA_hydra_C"/>
</dbReference>
<evidence type="ECO:0000256" key="2">
    <source>
        <dbReference type="RuleBase" id="RU003707"/>
    </source>
</evidence>
<gene>
    <name evidence="3" type="ORF">SAMN06295970_12488</name>
</gene>
<dbReference type="InterPro" id="IPR001753">
    <property type="entry name" value="Enoyl-CoA_hydra/iso"/>
</dbReference>
<dbReference type="Proteomes" id="UP001158049">
    <property type="component" value="Unassembled WGS sequence"/>
</dbReference>
<dbReference type="Gene3D" id="1.10.12.10">
    <property type="entry name" value="Lyase 2-enoyl-coa Hydratase, Chain A, domain 2"/>
    <property type="match status" value="1"/>
</dbReference>
<protein>
    <submittedName>
        <fullName evidence="3">Methylglutaconyl-CoA hydratase</fullName>
    </submittedName>
</protein>
<proteinExistence type="inferred from homology"/>
<dbReference type="InterPro" id="IPR018376">
    <property type="entry name" value="Enoyl-CoA_hyd/isom_CS"/>
</dbReference>
<reference evidence="3 4" key="1">
    <citation type="submission" date="2017-05" db="EMBL/GenBank/DDBJ databases">
        <authorList>
            <person name="Varghese N."/>
            <person name="Submissions S."/>
        </authorList>
    </citation>
    <scope>NUCLEOTIDE SEQUENCE [LARGE SCALE GENOMIC DNA]</scope>
    <source>
        <strain evidence="3 4">DSM 26001</strain>
    </source>
</reference>